<evidence type="ECO:0000256" key="6">
    <source>
        <dbReference type="SAM" id="Phobius"/>
    </source>
</evidence>
<sequence>MIAVMADSVELNVDGKEMKRRAKFMYNKFLDIDEKVLYIGGLSLSARSDAIRINLLSIREPNSQYGSMTGCISNLYINGLRMGFAEAVTSRFLRPECIWTYACADKPCSLGKVCKEISYYDYMCVCENDRPCDSENNKPTFLPKQLIQTQTVNVREGERTVLTPNHISLSFDPKMLGLNLENIIYRIITAARYGRINVDIQPGILSLKNDYAFTAEELKDSKVTYIHNGSENRADSIDFSAEFKTHSPMNLPLRLKKPYYFTLNVHITPGNDPPKIIITSSIKMIRFTKIILTKDLMRAADNDNPPSSLIWRVKNKTPYSGFFELNERSTDTFTQADINAGRVTYSHRGEKKVYISVQVSDGQQSTTSTLKIEALPLKLTSENNTGLYCYSGDILAITSQNLSFTTNVVGQHFDIEYVIFDAPLYGHVEKREDDTWRATSHFKQSDIDNGLIRYKHDIKYPAPKKDSFKYYTKLLKVESTEYNFFIHIESIVLKLKTKSLDLRAVGSIVLTNKHIKAVSSVLQHKPSDLKFSLIKPPKRGFLTLDNAKLDQNSSWTQQDLNDGAVEYRLNNALFKEQKDEFEIKAFVDRNSSSVHKLKIAYRPIEKGVKYVNTGLRNVNEGGRGNITIKELSLMTIDTKKFVYSLVEPPMHGRLYLVGSEDYYSKSFTTDDLIKKKLYYEHDDSENEIDEFKFRATPLQSEKEPRRTKISNFTDTFIIRMKMKNDEKPLRTKSKILHVVQNSSRILTPEILTYEDADLHTDNTQLQYSINKNDSAIGYLIRSFDKTKVYAFTQDDVNKGRIAFVHTGSFSTGRLVYTVTDGQSYTKGAIDIEASKALIKIDNNTGLAVFKGQKIIITNYNLSVTGNFDLNYSAVYFRIERRPDHGRILKLNEHTGKFTFADIQNRLVSYKHYGKNLKEDSFDFAIYSGKLMAKGTCEIRVFLNVEQMPPRIIALKSLRVYEQGSKIITRDILEIQHSQTLPNEIRYRVEVHPRHGRLLLKRGRRGARHNPKTFTQQDINDELVLYEHRRKGSNKDSLRFRVSNGIRAINTELIINIEQMLIPFEPSRVLQVQEGSYTELTSDLFKTDSLIDLDFVVVRQPIHGKIYYLGKRDIKIYQFNWNDIQRNDISYLHDHSDTIKDNFTLLVKRSRKNVQTSDPTIFHVEIKSLNDKRPQLNVKTIKFWHFRKTVIGKRHIHVRDKDTKPKFLTIFILDGSDDCWFAYKFQPNVRLSNFTQHQINKGQIIYVHESTSSSASFTLIAADGKHRTQRKTLKVKVKKLELTLQVNEVILAFPLVKTILSSKDHLKTITNDIDNARNITYNIQSKFKHGRLVNLQDQEVTSFQQYDIDMGNIAYKHTDAVRTMDRDEAKMDISTPFAQDLAHTPISVRISYNFLTNQNQAELIKIKPIIISEGESFVLKDHFDDTMLVKKISDPTSIMYGIKSKPFHGVLTKNNRNISTKSSFSRDDLLSGRVKYIHDDSDTTKDNFTLVLTADYKKISYNTKGLGIVIHIDIKPINDEPWILLNTNPEIHVILGFTSVVNQSTFNIKDPDTESDQIIYTVTERPDNGYLAFENSLDKEELTWTQRDINSQRLIFVQNGRPKTAALQVRVSDGGVHRHADHIACIITVHPLTLSINPRNLNNVKILQGRSAIVITKDNILPKTNGIANIVQYNVTKPPKYGKLYLRNTPVSSFSQWDVNRNLLMYVQTNLSSGNDSFIFDAYDEYNEIAGNVLKISIISQITVKDFQAVSNQQMPITLAHLNAANLASLTNDDPLFRIISRPRIGSLRMRGSPESVSKFKQQDLVEEKIFFESYTVYDLEKDSFIYEVSARYAQPVRGIFNITILPTAPTTAKAHLSTLSTERDQKTDSKIRPTPREKTDSEEESDSVSQGHLLIVIIVCAVALVTILTFVIIKCVKMRKKQKQNQVPTRKESASMLKKEECSQKTESDWQKVDAELLQHCRTTNPVLHTNKYWV</sequence>
<feature type="repeat" description="CSPG" evidence="4">
    <location>
        <begin position="1399"/>
        <end position="1492"/>
    </location>
</feature>
<dbReference type="GO" id="GO:0009653">
    <property type="term" value="P:anatomical structure morphogenesis"/>
    <property type="evidence" value="ECO:0007669"/>
    <property type="project" value="TreeGrafter"/>
</dbReference>
<feature type="repeat" description="CSPG" evidence="4">
    <location>
        <begin position="378"/>
        <end position="473"/>
    </location>
</feature>
<feature type="transmembrane region" description="Helical" evidence="6">
    <location>
        <begin position="1893"/>
        <end position="1913"/>
    </location>
</feature>
<feature type="repeat" description="CSPG" evidence="4">
    <location>
        <begin position="837"/>
        <end position="926"/>
    </location>
</feature>
<dbReference type="PANTHER" id="PTHR45739:SF12">
    <property type="entry name" value="CHONDROITIN SULFATE PROTEOGLYCAN 4-LIKE ISOFORM X2"/>
    <property type="match status" value="1"/>
</dbReference>
<keyword evidence="2" id="KW-0677">Repeat</keyword>
<proteinExistence type="predicted"/>
<dbReference type="OrthoDB" id="430044at2759"/>
<dbReference type="Gene3D" id="2.60.120.200">
    <property type="match status" value="1"/>
</dbReference>
<keyword evidence="6" id="KW-0472">Membrane</keyword>
<dbReference type="InterPro" id="IPR039005">
    <property type="entry name" value="CSPG_rpt"/>
</dbReference>
<comment type="caution">
    <text evidence="8">The sequence shown here is derived from an EMBL/GenBank/DDBJ whole genome shotgun (WGS) entry which is preliminary data.</text>
</comment>
<dbReference type="EMBL" id="CAJFCJ010000008">
    <property type="protein sequence ID" value="CAD5118387.1"/>
    <property type="molecule type" value="Genomic_DNA"/>
</dbReference>
<dbReference type="Proteomes" id="UP000549394">
    <property type="component" value="Unassembled WGS sequence"/>
</dbReference>
<keyword evidence="9" id="KW-1185">Reference proteome</keyword>
<feature type="repeat" description="CSPG" evidence="4">
    <location>
        <begin position="143"/>
        <end position="242"/>
    </location>
</feature>
<feature type="repeat" description="CSPG" evidence="4">
    <location>
        <begin position="727"/>
        <end position="821"/>
    </location>
</feature>
<dbReference type="PROSITE" id="PS50035">
    <property type="entry name" value="PLD"/>
    <property type="match status" value="1"/>
</dbReference>
<organism evidence="8 9">
    <name type="scientific">Dimorphilus gyrociliatus</name>
    <dbReference type="NCBI Taxonomy" id="2664684"/>
    <lineage>
        <taxon>Eukaryota</taxon>
        <taxon>Metazoa</taxon>
        <taxon>Spiralia</taxon>
        <taxon>Lophotrochozoa</taxon>
        <taxon>Annelida</taxon>
        <taxon>Polychaeta</taxon>
        <taxon>Polychaeta incertae sedis</taxon>
        <taxon>Dinophilidae</taxon>
        <taxon>Dimorphilus</taxon>
    </lineage>
</organism>
<keyword evidence="6" id="KW-0812">Transmembrane</keyword>
<name>A0A7I8VSP4_9ANNE</name>
<evidence type="ECO:0000313" key="8">
    <source>
        <dbReference type="EMBL" id="CAD5118387.1"/>
    </source>
</evidence>
<feature type="repeat" description="CSPG" evidence="4">
    <location>
        <begin position="273"/>
        <end position="362"/>
    </location>
</feature>
<evidence type="ECO:0000256" key="3">
    <source>
        <dbReference type="ARBA" id="ARBA00023180"/>
    </source>
</evidence>
<evidence type="ECO:0000256" key="2">
    <source>
        <dbReference type="ARBA" id="ARBA00022737"/>
    </source>
</evidence>
<keyword evidence="1" id="KW-0732">Signal</keyword>
<keyword evidence="6" id="KW-1133">Transmembrane helix</keyword>
<protein>
    <recommendedName>
        <fullName evidence="7">PLD phosphodiesterase domain-containing protein</fullName>
    </recommendedName>
</protein>
<feature type="region of interest" description="Disordered" evidence="5">
    <location>
        <begin position="1855"/>
        <end position="1885"/>
    </location>
</feature>
<dbReference type="InterPro" id="IPR001736">
    <property type="entry name" value="PLipase_D/transphosphatidylase"/>
</dbReference>
<evidence type="ECO:0000256" key="5">
    <source>
        <dbReference type="SAM" id="MobiDB-lite"/>
    </source>
</evidence>
<dbReference type="InterPro" id="IPR051561">
    <property type="entry name" value="FRAS1_ECM"/>
</dbReference>
<evidence type="ECO:0000313" key="9">
    <source>
        <dbReference type="Proteomes" id="UP000549394"/>
    </source>
</evidence>
<keyword evidence="3" id="KW-0325">Glycoprotein</keyword>
<evidence type="ECO:0000259" key="7">
    <source>
        <dbReference type="PROSITE" id="PS50035"/>
    </source>
</evidence>
<evidence type="ECO:0000256" key="1">
    <source>
        <dbReference type="ARBA" id="ARBA00022729"/>
    </source>
</evidence>
<feature type="compositionally biased region" description="Basic and acidic residues" evidence="5">
    <location>
        <begin position="1861"/>
        <end position="1879"/>
    </location>
</feature>
<feature type="repeat" description="CSPG" evidence="4">
    <location>
        <begin position="1737"/>
        <end position="1829"/>
    </location>
</feature>
<dbReference type="PROSITE" id="PS51854">
    <property type="entry name" value="CSPG"/>
    <property type="match status" value="9"/>
</dbReference>
<feature type="repeat" description="CSPG" evidence="4">
    <location>
        <begin position="948"/>
        <end position="1042"/>
    </location>
</feature>
<accession>A0A7I8VSP4</accession>
<evidence type="ECO:0000256" key="4">
    <source>
        <dbReference type="PROSITE-ProRule" id="PRU01201"/>
    </source>
</evidence>
<dbReference type="GO" id="GO:0003824">
    <property type="term" value="F:catalytic activity"/>
    <property type="evidence" value="ECO:0007669"/>
    <property type="project" value="InterPro"/>
</dbReference>
<gene>
    <name evidence="8" type="ORF">DGYR_LOCUS6773</name>
</gene>
<feature type="repeat" description="CSPG" evidence="4">
    <location>
        <begin position="606"/>
        <end position="696"/>
    </location>
</feature>
<dbReference type="PANTHER" id="PTHR45739">
    <property type="entry name" value="MATRIX PROTEIN, PUTATIVE-RELATED"/>
    <property type="match status" value="1"/>
</dbReference>
<feature type="domain" description="PLD phosphodiesterase" evidence="7">
    <location>
        <begin position="21"/>
        <end position="48"/>
    </location>
</feature>
<reference evidence="8 9" key="1">
    <citation type="submission" date="2020-08" db="EMBL/GenBank/DDBJ databases">
        <authorList>
            <person name="Hejnol A."/>
        </authorList>
    </citation>
    <scope>NUCLEOTIDE SEQUENCE [LARGE SCALE GENOMIC DNA]</scope>
</reference>
<dbReference type="Pfam" id="PF16184">
    <property type="entry name" value="Cadherin_3"/>
    <property type="match status" value="14"/>
</dbReference>